<feature type="region of interest" description="Disordered" evidence="1">
    <location>
        <begin position="382"/>
        <end position="421"/>
    </location>
</feature>
<protein>
    <submittedName>
        <fullName evidence="2">Uncharacterized protein</fullName>
    </submittedName>
</protein>
<sequence length="421" mass="47363">MCSSRLRVAFEHLFEMHKFGSPATQNYVYDNWLKHALNILPLDSNREDDKNHKWKKFTSAKYFKRPNEASDDDDNISQFCVSGSEMEEGNGVSSRKRTKNVRNQVSISMEQYVDFNVKELRKDAEKMKILGKMFKSDEADAAGQFLLNSSPASTCTRASSSETRSVYQSTSQRCSHLQETSDGNSSSCTQITTPRRCNIKSRKSRSWDGNNIDMEMDFSAEWFLQVNLVESASDRIIIDDCNNVSLLESIDGGKSYDVPKLKSITEADLLSRTDEKAKTATEKRRLAVKRPAARPPLPIRQNTDKRPSWMEPIIIELNGIRTYNYNYLPGELPKSPFYSRVKRLSEESSSGESSDFLPSKKQKKCMPSSDFFDSLRLVVLSSESDDEKASGPPESSSESSSTSCSTCSTCSRSSSSSSESD</sequence>
<dbReference type="Proteomes" id="UP001627154">
    <property type="component" value="Unassembled WGS sequence"/>
</dbReference>
<organism evidence="2 3">
    <name type="scientific">Trichogramma kaykai</name>
    <dbReference type="NCBI Taxonomy" id="54128"/>
    <lineage>
        <taxon>Eukaryota</taxon>
        <taxon>Metazoa</taxon>
        <taxon>Ecdysozoa</taxon>
        <taxon>Arthropoda</taxon>
        <taxon>Hexapoda</taxon>
        <taxon>Insecta</taxon>
        <taxon>Pterygota</taxon>
        <taxon>Neoptera</taxon>
        <taxon>Endopterygota</taxon>
        <taxon>Hymenoptera</taxon>
        <taxon>Apocrita</taxon>
        <taxon>Proctotrupomorpha</taxon>
        <taxon>Chalcidoidea</taxon>
        <taxon>Trichogrammatidae</taxon>
        <taxon>Trichogramma</taxon>
    </lineage>
</organism>
<gene>
    <name evidence="2" type="ORF">TKK_003232</name>
</gene>
<name>A0ABD2XG60_9HYME</name>
<keyword evidence="3" id="KW-1185">Reference proteome</keyword>
<proteinExistence type="predicted"/>
<dbReference type="AlphaFoldDB" id="A0ABD2XG60"/>
<feature type="compositionally biased region" description="Low complexity" evidence="1">
    <location>
        <begin position="394"/>
        <end position="421"/>
    </location>
</feature>
<evidence type="ECO:0000313" key="2">
    <source>
        <dbReference type="EMBL" id="KAL3404265.1"/>
    </source>
</evidence>
<accession>A0ABD2XG60</accession>
<comment type="caution">
    <text evidence="2">The sequence shown here is derived from an EMBL/GenBank/DDBJ whole genome shotgun (WGS) entry which is preliminary data.</text>
</comment>
<dbReference type="EMBL" id="JBJJXI010000026">
    <property type="protein sequence ID" value="KAL3404265.1"/>
    <property type="molecule type" value="Genomic_DNA"/>
</dbReference>
<evidence type="ECO:0000313" key="3">
    <source>
        <dbReference type="Proteomes" id="UP001627154"/>
    </source>
</evidence>
<feature type="region of interest" description="Disordered" evidence="1">
    <location>
        <begin position="348"/>
        <end position="368"/>
    </location>
</feature>
<reference evidence="2 3" key="1">
    <citation type="journal article" date="2024" name="bioRxiv">
        <title>A reference genome for Trichogramma kaykai: A tiny desert-dwelling parasitoid wasp with competing sex-ratio distorters.</title>
        <authorList>
            <person name="Culotta J."/>
            <person name="Lindsey A.R."/>
        </authorList>
    </citation>
    <scope>NUCLEOTIDE SEQUENCE [LARGE SCALE GENOMIC DNA]</scope>
    <source>
        <strain evidence="2 3">KSX58</strain>
    </source>
</reference>
<evidence type="ECO:0000256" key="1">
    <source>
        <dbReference type="SAM" id="MobiDB-lite"/>
    </source>
</evidence>
<feature type="region of interest" description="Disordered" evidence="1">
    <location>
        <begin position="280"/>
        <end position="304"/>
    </location>
</feature>